<dbReference type="InParanoid" id="G8Y9U6"/>
<dbReference type="OrthoDB" id="4025341at2759"/>
<reference evidence="3" key="1">
    <citation type="submission" date="2011-10" db="EMBL/GenBank/DDBJ databases">
        <authorList>
            <person name="Genoscope - CEA"/>
        </authorList>
    </citation>
    <scope>NUCLEOTIDE SEQUENCE</scope>
</reference>
<feature type="region of interest" description="Disordered" evidence="1">
    <location>
        <begin position="164"/>
        <end position="211"/>
    </location>
</feature>
<dbReference type="InterPro" id="IPR029330">
    <property type="entry name" value="Bbp1_C"/>
</dbReference>
<dbReference type="EMBL" id="FO082049">
    <property type="protein sequence ID" value="CCE83329.1"/>
    <property type="molecule type" value="Genomic_DNA"/>
</dbReference>
<dbReference type="EMBL" id="FO082048">
    <property type="protein sequence ID" value="CCE84360.1"/>
    <property type="molecule type" value="Genomic_DNA"/>
</dbReference>
<feature type="compositionally biased region" description="Basic and acidic residues" evidence="1">
    <location>
        <begin position="140"/>
        <end position="149"/>
    </location>
</feature>
<feature type="compositionally biased region" description="Basic and acidic residues" evidence="1">
    <location>
        <begin position="46"/>
        <end position="55"/>
    </location>
</feature>
<feature type="compositionally biased region" description="Low complexity" evidence="1">
    <location>
        <begin position="180"/>
        <end position="191"/>
    </location>
</feature>
<dbReference type="HOGENOM" id="CLU_044220_0_0_1"/>
<evidence type="ECO:0000259" key="2">
    <source>
        <dbReference type="Pfam" id="PF15272"/>
    </source>
</evidence>
<organism evidence="3 5">
    <name type="scientific">Pichia sorbitophila (strain ATCC MYA-4447 / BCRC 22081 / CBS 7064 / NBRC 10061 / NRRL Y-12695)</name>
    <name type="common">Hybrid yeast</name>
    <dbReference type="NCBI Taxonomy" id="559304"/>
    <lineage>
        <taxon>Eukaryota</taxon>
        <taxon>Fungi</taxon>
        <taxon>Dikarya</taxon>
        <taxon>Ascomycota</taxon>
        <taxon>Saccharomycotina</taxon>
        <taxon>Pichiomycetes</taxon>
        <taxon>Debaryomycetaceae</taxon>
        <taxon>Millerozyma</taxon>
    </lineage>
</organism>
<dbReference type="Pfam" id="PF15272">
    <property type="entry name" value="BBP1_C"/>
    <property type="match status" value="1"/>
</dbReference>
<dbReference type="Proteomes" id="UP000005222">
    <property type="component" value="Chromosome L"/>
</dbReference>
<feature type="region of interest" description="Disordered" evidence="1">
    <location>
        <begin position="42"/>
        <end position="97"/>
    </location>
</feature>
<feature type="domain" description="Spindle pole body component Bbp1 C-terminal" evidence="2">
    <location>
        <begin position="278"/>
        <end position="382"/>
    </location>
</feature>
<feature type="region of interest" description="Disordered" evidence="1">
    <location>
        <begin position="140"/>
        <end position="159"/>
    </location>
</feature>
<reference evidence="5" key="2">
    <citation type="journal article" date="2012" name="G3 (Bethesda)">
        <title>Pichia sorbitophila, an interspecies yeast hybrid reveals early steps of genome resolution following polyploidization.</title>
        <authorList>
            <person name="Leh Louis V."/>
            <person name="Despons L."/>
            <person name="Friedrich A."/>
            <person name="Martin T."/>
            <person name="Durrens P."/>
            <person name="Casaregola S."/>
            <person name="Neuveglise C."/>
            <person name="Fairhead C."/>
            <person name="Marck C."/>
            <person name="Cruz J.A."/>
            <person name="Straub M.L."/>
            <person name="Kugler V."/>
            <person name="Sacerdot C."/>
            <person name="Uzunov Z."/>
            <person name="Thierry A."/>
            <person name="Weiss S."/>
            <person name="Bleykasten C."/>
            <person name="De Montigny J."/>
            <person name="Jacques N."/>
            <person name="Jung P."/>
            <person name="Lemaire M."/>
            <person name="Mallet S."/>
            <person name="Morel G."/>
            <person name="Richard G.F."/>
            <person name="Sarkar A."/>
            <person name="Savel G."/>
            <person name="Schacherer J."/>
            <person name="Seret M.L."/>
            <person name="Talla E."/>
            <person name="Samson G."/>
            <person name="Jubin C."/>
            <person name="Poulain J."/>
            <person name="Vacherie B."/>
            <person name="Barbe V."/>
            <person name="Pelletier E."/>
            <person name="Sherman D.J."/>
            <person name="Westhof E."/>
            <person name="Weissenbach J."/>
            <person name="Baret P.V."/>
            <person name="Wincker P."/>
            <person name="Gaillardin C."/>
            <person name="Dujon B."/>
            <person name="Souciet J.L."/>
        </authorList>
    </citation>
    <scope>NUCLEOTIDE SEQUENCE [LARGE SCALE GENOMIC DNA]</scope>
    <source>
        <strain evidence="5">ATCC MYA-4447 / BCRC 22081 / CBS 7064 / NBRC 10061 / NRRL Y-12695</strain>
    </source>
</reference>
<protein>
    <submittedName>
        <fullName evidence="3">Piso0_003904 protein</fullName>
    </submittedName>
</protein>
<gene>
    <name evidence="3" type="primary">Piso0_003904</name>
    <name evidence="3" type="ORF">GNLVRS01_PISO0K05136g</name>
    <name evidence="4" type="ORF">GNLVRS01_PISO0L05137g</name>
</gene>
<evidence type="ECO:0000313" key="5">
    <source>
        <dbReference type="Proteomes" id="UP000005222"/>
    </source>
</evidence>
<dbReference type="AlphaFoldDB" id="G8Y9U6"/>
<evidence type="ECO:0000256" key="1">
    <source>
        <dbReference type="SAM" id="MobiDB-lite"/>
    </source>
</evidence>
<evidence type="ECO:0000313" key="4">
    <source>
        <dbReference type="EMBL" id="CCE84360.1"/>
    </source>
</evidence>
<evidence type="ECO:0000313" key="3">
    <source>
        <dbReference type="EMBL" id="CCE83329.1"/>
    </source>
</evidence>
<keyword evidence="5" id="KW-1185">Reference proteome</keyword>
<dbReference type="eggNOG" id="ENOG502RQ8I">
    <property type="taxonomic scope" value="Eukaryota"/>
</dbReference>
<sequence>MHTPKKGIVERAVSSIFGPSTPLTNEPTIDYNDTIASTAGTSRYTARRDDLRASMDTRSVGGERFPRRGRSGSGSGAFAAPSGRTAVPDAANSVGASRRPAAGYVVEPDQFDDSDDELHGDLEYVFQRYNDTGEIMRGLDARTHGDRPHGYPSAGDSLAGDLHRASAATGPRQRPERSPAGRYAAASLGAARRARDPAARSGAGGISVTHSDSAADSLENDIHVAALNAHRNSAPFKQGADASQNCESEVKQLLRGNTAALADLADFVNLNDPHALSADLQARYDALRDDYIRELRNTETFYKAYYKLVFKYRTLKKSVKQASSSTIRERIKSIRAASAHESIRADCDQLLADIDASDKLVAYYQSQLAAANARIADLELRLAEK</sequence>
<proteinExistence type="predicted"/>
<dbReference type="Proteomes" id="UP000005222">
    <property type="component" value="Chromosome K"/>
</dbReference>
<accession>G8Y9U6</accession>
<name>G8Y9U6_PICSO</name>